<dbReference type="AlphaFoldDB" id="A0A6N4QUE7"/>
<dbReference type="InterPro" id="IPR029069">
    <property type="entry name" value="HotDog_dom_sf"/>
</dbReference>
<gene>
    <name evidence="3" type="ORF">EHQ83_13400</name>
</gene>
<dbReference type="SUPFAM" id="SSF54637">
    <property type="entry name" value="Thioesterase/thiol ester dehydrase-isomerase"/>
    <property type="match status" value="1"/>
</dbReference>
<dbReference type="CDD" id="cd00586">
    <property type="entry name" value="4HBT"/>
    <property type="match status" value="1"/>
</dbReference>
<dbReference type="EMBL" id="RQGM01000053">
    <property type="protein sequence ID" value="TGL82808.1"/>
    <property type="molecule type" value="Genomic_DNA"/>
</dbReference>
<dbReference type="PANTHER" id="PTHR31793:SF27">
    <property type="entry name" value="NOVEL THIOESTERASE SUPERFAMILY DOMAIN AND SAPOSIN A-TYPE DOMAIN CONTAINING PROTEIN (0610012H03RIK)"/>
    <property type="match status" value="1"/>
</dbReference>
<dbReference type="InterPro" id="IPR050563">
    <property type="entry name" value="4-hydroxybenzoyl-CoA_TE"/>
</dbReference>
<proteinExistence type="inferred from homology"/>
<protein>
    <submittedName>
        <fullName evidence="3">Acyl-CoA thioesterase</fullName>
    </submittedName>
</protein>
<dbReference type="PANTHER" id="PTHR31793">
    <property type="entry name" value="4-HYDROXYBENZOYL-COA THIOESTERASE FAMILY MEMBER"/>
    <property type="match status" value="1"/>
</dbReference>
<dbReference type="Proteomes" id="UP000297613">
    <property type="component" value="Unassembled WGS sequence"/>
</dbReference>
<organism evidence="3 4">
    <name type="scientific">Leptospira yasudae</name>
    <dbReference type="NCBI Taxonomy" id="2202201"/>
    <lineage>
        <taxon>Bacteria</taxon>
        <taxon>Pseudomonadati</taxon>
        <taxon>Spirochaetota</taxon>
        <taxon>Spirochaetia</taxon>
        <taxon>Leptospirales</taxon>
        <taxon>Leptospiraceae</taxon>
        <taxon>Leptospira</taxon>
    </lineage>
</organism>
<dbReference type="Gene3D" id="3.10.129.10">
    <property type="entry name" value="Hotdog Thioesterase"/>
    <property type="match status" value="1"/>
</dbReference>
<accession>A0A6N4QUE7</accession>
<name>A0A6N4QUE7_9LEPT</name>
<evidence type="ECO:0000313" key="4">
    <source>
        <dbReference type="Proteomes" id="UP000297613"/>
    </source>
</evidence>
<sequence>MLSVLEKKELEFSPSGLYRIRFQDCDPFGHLNNARYMDYFMEARDDHLRDFYDFDLFEHASREGKSWVVTRAQTAYLEPAKQNDLVRIVTRLTAKSDGTIRNEDLMYDTAGKKLKAMAWIDFAFIDLKRGRPVRHGEELSLFFDSVLYRDSGLENGNFDERVREMRRTMAPGVEVIPA</sequence>
<reference evidence="3 4" key="1">
    <citation type="journal article" date="2019" name="PLoS Negl. Trop. Dis.">
        <title>Revisiting the worldwide diversity of Leptospira species in the environment.</title>
        <authorList>
            <person name="Vincent A.T."/>
            <person name="Schiettekatte O."/>
            <person name="Bourhy P."/>
            <person name="Veyrier F.J."/>
            <person name="Picardeau M."/>
        </authorList>
    </citation>
    <scope>NUCLEOTIDE SEQUENCE [LARGE SCALE GENOMIC DNA]</scope>
    <source>
        <strain evidence="3 4">201702445</strain>
    </source>
</reference>
<dbReference type="Pfam" id="PF13279">
    <property type="entry name" value="4HBT_2"/>
    <property type="match status" value="1"/>
</dbReference>
<comment type="similarity">
    <text evidence="1">Belongs to the 4-hydroxybenzoyl-CoA thioesterase family.</text>
</comment>
<dbReference type="RefSeq" id="WP_135571967.1">
    <property type="nucleotide sequence ID" value="NZ_RQGK01000072.1"/>
</dbReference>
<evidence type="ECO:0000256" key="1">
    <source>
        <dbReference type="ARBA" id="ARBA00005953"/>
    </source>
</evidence>
<evidence type="ECO:0000256" key="2">
    <source>
        <dbReference type="ARBA" id="ARBA00022801"/>
    </source>
</evidence>
<keyword evidence="2" id="KW-0378">Hydrolase</keyword>
<dbReference type="GO" id="GO:0047617">
    <property type="term" value="F:fatty acyl-CoA hydrolase activity"/>
    <property type="evidence" value="ECO:0007669"/>
    <property type="project" value="TreeGrafter"/>
</dbReference>
<comment type="caution">
    <text evidence="3">The sequence shown here is derived from an EMBL/GenBank/DDBJ whole genome shotgun (WGS) entry which is preliminary data.</text>
</comment>
<evidence type="ECO:0000313" key="3">
    <source>
        <dbReference type="EMBL" id="TGL82808.1"/>
    </source>
</evidence>